<reference evidence="1" key="2">
    <citation type="journal article" date="2015" name="Data Brief">
        <title>Shoot transcriptome of the giant reed, Arundo donax.</title>
        <authorList>
            <person name="Barrero R.A."/>
            <person name="Guerrero F.D."/>
            <person name="Moolhuijzen P."/>
            <person name="Goolsby J.A."/>
            <person name="Tidwell J."/>
            <person name="Bellgard S.E."/>
            <person name="Bellgard M.I."/>
        </authorList>
    </citation>
    <scope>NUCLEOTIDE SEQUENCE</scope>
    <source>
        <tissue evidence="1">Shoot tissue taken approximately 20 cm above the soil surface</tissue>
    </source>
</reference>
<organism evidence="1">
    <name type="scientific">Arundo donax</name>
    <name type="common">Giant reed</name>
    <name type="synonym">Donax arundinaceus</name>
    <dbReference type="NCBI Taxonomy" id="35708"/>
    <lineage>
        <taxon>Eukaryota</taxon>
        <taxon>Viridiplantae</taxon>
        <taxon>Streptophyta</taxon>
        <taxon>Embryophyta</taxon>
        <taxon>Tracheophyta</taxon>
        <taxon>Spermatophyta</taxon>
        <taxon>Magnoliopsida</taxon>
        <taxon>Liliopsida</taxon>
        <taxon>Poales</taxon>
        <taxon>Poaceae</taxon>
        <taxon>PACMAD clade</taxon>
        <taxon>Arundinoideae</taxon>
        <taxon>Arundineae</taxon>
        <taxon>Arundo</taxon>
    </lineage>
</organism>
<sequence>MALCFLNLFLLSYFIARKNKPSRSLDSSLR</sequence>
<proteinExistence type="predicted"/>
<dbReference type="EMBL" id="GBRH01246496">
    <property type="protein sequence ID" value="JAD51399.1"/>
    <property type="molecule type" value="Transcribed_RNA"/>
</dbReference>
<protein>
    <submittedName>
        <fullName evidence="1">Uncharacterized protein</fullName>
    </submittedName>
</protein>
<reference evidence="1" key="1">
    <citation type="submission" date="2014-09" db="EMBL/GenBank/DDBJ databases">
        <authorList>
            <person name="Magalhaes I.L.F."/>
            <person name="Oliveira U."/>
            <person name="Santos F.R."/>
            <person name="Vidigal T.H.D.A."/>
            <person name="Brescovit A.D."/>
            <person name="Santos A.J."/>
        </authorList>
    </citation>
    <scope>NUCLEOTIDE SEQUENCE</scope>
    <source>
        <tissue evidence="1">Shoot tissue taken approximately 20 cm above the soil surface</tissue>
    </source>
</reference>
<accession>A0A0A9AI79</accession>
<evidence type="ECO:0000313" key="1">
    <source>
        <dbReference type="EMBL" id="JAD51399.1"/>
    </source>
</evidence>
<dbReference type="AlphaFoldDB" id="A0A0A9AI79"/>
<name>A0A0A9AI79_ARUDO</name>